<gene>
    <name evidence="1" type="ORF">L210DRAFT_3638922</name>
</gene>
<proteinExistence type="predicted"/>
<name>A0AAD4C8G2_BOLED</name>
<keyword evidence="2" id="KW-1185">Reference proteome</keyword>
<organism evidence="1 2">
    <name type="scientific">Boletus edulis BED1</name>
    <dbReference type="NCBI Taxonomy" id="1328754"/>
    <lineage>
        <taxon>Eukaryota</taxon>
        <taxon>Fungi</taxon>
        <taxon>Dikarya</taxon>
        <taxon>Basidiomycota</taxon>
        <taxon>Agaricomycotina</taxon>
        <taxon>Agaricomycetes</taxon>
        <taxon>Agaricomycetidae</taxon>
        <taxon>Boletales</taxon>
        <taxon>Boletineae</taxon>
        <taxon>Boletaceae</taxon>
        <taxon>Boletoideae</taxon>
        <taxon>Boletus</taxon>
    </lineage>
</organism>
<evidence type="ECO:0000313" key="1">
    <source>
        <dbReference type="EMBL" id="KAF8452386.1"/>
    </source>
</evidence>
<evidence type="ECO:0000313" key="2">
    <source>
        <dbReference type="Proteomes" id="UP001194468"/>
    </source>
</evidence>
<accession>A0AAD4C8G2</accession>
<dbReference type="Proteomes" id="UP001194468">
    <property type="component" value="Unassembled WGS sequence"/>
</dbReference>
<dbReference type="EMBL" id="WHUW01000001">
    <property type="protein sequence ID" value="KAF8452386.1"/>
    <property type="molecule type" value="Genomic_DNA"/>
</dbReference>
<reference evidence="1" key="2">
    <citation type="journal article" date="2020" name="Nat. Commun.">
        <title>Large-scale genome sequencing of mycorrhizal fungi provides insights into the early evolution of symbiotic traits.</title>
        <authorList>
            <person name="Miyauchi S."/>
            <person name="Kiss E."/>
            <person name="Kuo A."/>
            <person name="Drula E."/>
            <person name="Kohler A."/>
            <person name="Sanchez-Garcia M."/>
            <person name="Morin E."/>
            <person name="Andreopoulos B."/>
            <person name="Barry K.W."/>
            <person name="Bonito G."/>
            <person name="Buee M."/>
            <person name="Carver A."/>
            <person name="Chen C."/>
            <person name="Cichocki N."/>
            <person name="Clum A."/>
            <person name="Culley D."/>
            <person name="Crous P.W."/>
            <person name="Fauchery L."/>
            <person name="Girlanda M."/>
            <person name="Hayes R.D."/>
            <person name="Keri Z."/>
            <person name="LaButti K."/>
            <person name="Lipzen A."/>
            <person name="Lombard V."/>
            <person name="Magnuson J."/>
            <person name="Maillard F."/>
            <person name="Murat C."/>
            <person name="Nolan M."/>
            <person name="Ohm R.A."/>
            <person name="Pangilinan J."/>
            <person name="Pereira M.F."/>
            <person name="Perotto S."/>
            <person name="Peter M."/>
            <person name="Pfister S."/>
            <person name="Riley R."/>
            <person name="Sitrit Y."/>
            <person name="Stielow J.B."/>
            <person name="Szollosi G."/>
            <person name="Zifcakova L."/>
            <person name="Stursova M."/>
            <person name="Spatafora J.W."/>
            <person name="Tedersoo L."/>
            <person name="Vaario L.M."/>
            <person name="Yamada A."/>
            <person name="Yan M."/>
            <person name="Wang P."/>
            <person name="Xu J."/>
            <person name="Bruns T."/>
            <person name="Baldrian P."/>
            <person name="Vilgalys R."/>
            <person name="Dunand C."/>
            <person name="Henrissat B."/>
            <person name="Grigoriev I.V."/>
            <person name="Hibbett D."/>
            <person name="Nagy L.G."/>
            <person name="Martin F.M."/>
        </authorList>
    </citation>
    <scope>NUCLEOTIDE SEQUENCE</scope>
    <source>
        <strain evidence="1">BED1</strain>
    </source>
</reference>
<sequence>MTTRWSDLGRRPGMMRGWFGCLSEVVSTRFDSRRAAPVAPSVPPRFQLMWRPSPSLWRSSSCSTSLFAPCTSWSLRVYVSVSTARAFPSLLEHIPSYPAHSTTLWWSRSASTTPTGQDDLLGL</sequence>
<dbReference type="AlphaFoldDB" id="A0AAD4C8G2"/>
<comment type="caution">
    <text evidence="1">The sequence shown here is derived from an EMBL/GenBank/DDBJ whole genome shotgun (WGS) entry which is preliminary data.</text>
</comment>
<reference evidence="1" key="1">
    <citation type="submission" date="2019-10" db="EMBL/GenBank/DDBJ databases">
        <authorList>
            <consortium name="DOE Joint Genome Institute"/>
            <person name="Kuo A."/>
            <person name="Miyauchi S."/>
            <person name="Kiss E."/>
            <person name="Drula E."/>
            <person name="Kohler A."/>
            <person name="Sanchez-Garcia M."/>
            <person name="Andreopoulos B."/>
            <person name="Barry K.W."/>
            <person name="Bonito G."/>
            <person name="Buee M."/>
            <person name="Carver A."/>
            <person name="Chen C."/>
            <person name="Cichocki N."/>
            <person name="Clum A."/>
            <person name="Culley D."/>
            <person name="Crous P.W."/>
            <person name="Fauchery L."/>
            <person name="Girlanda M."/>
            <person name="Hayes R."/>
            <person name="Keri Z."/>
            <person name="LaButti K."/>
            <person name="Lipzen A."/>
            <person name="Lombard V."/>
            <person name="Magnuson J."/>
            <person name="Maillard F."/>
            <person name="Morin E."/>
            <person name="Murat C."/>
            <person name="Nolan M."/>
            <person name="Ohm R."/>
            <person name="Pangilinan J."/>
            <person name="Pereira M."/>
            <person name="Perotto S."/>
            <person name="Peter M."/>
            <person name="Riley R."/>
            <person name="Sitrit Y."/>
            <person name="Stielow B."/>
            <person name="Szollosi G."/>
            <person name="Zifcakova L."/>
            <person name="Stursova M."/>
            <person name="Spatafora J.W."/>
            <person name="Tedersoo L."/>
            <person name="Vaario L.-M."/>
            <person name="Yamada A."/>
            <person name="Yan M."/>
            <person name="Wang P."/>
            <person name="Xu J."/>
            <person name="Bruns T."/>
            <person name="Baldrian P."/>
            <person name="Vilgalys R."/>
            <person name="Henrissat B."/>
            <person name="Grigoriev I.V."/>
            <person name="Hibbett D."/>
            <person name="Nagy L.G."/>
            <person name="Martin F.M."/>
        </authorList>
    </citation>
    <scope>NUCLEOTIDE SEQUENCE</scope>
    <source>
        <strain evidence="1">BED1</strain>
    </source>
</reference>
<protein>
    <submittedName>
        <fullName evidence="1">Uncharacterized protein</fullName>
    </submittedName>
</protein>